<gene>
    <name evidence="1" type="ORF">CHH67_22375</name>
</gene>
<accession>A0A268EGY9</accession>
<dbReference type="RefSeq" id="WP_095267589.1">
    <property type="nucleotide sequence ID" value="NZ_NPBY01000079.1"/>
</dbReference>
<dbReference type="Proteomes" id="UP000215596">
    <property type="component" value="Unassembled WGS sequence"/>
</dbReference>
<comment type="caution">
    <text evidence="1">The sequence shown here is derived from an EMBL/GenBank/DDBJ whole genome shotgun (WGS) entry which is preliminary data.</text>
</comment>
<dbReference type="AlphaFoldDB" id="A0A268EGY9"/>
<name>A0A268EGY9_9BACL</name>
<evidence type="ECO:0000313" key="2">
    <source>
        <dbReference type="Proteomes" id="UP000215596"/>
    </source>
</evidence>
<proteinExistence type="predicted"/>
<dbReference type="EMBL" id="NPBY01000079">
    <property type="protein sequence ID" value="PAD72390.1"/>
    <property type="molecule type" value="Genomic_DNA"/>
</dbReference>
<sequence>MSSVVSFLKGQAGLSDEAMGAIQGIVAASAMSIREEVRPMRELMAGLMVQNEKLTKALETISASVSQLKTNDLPQLKPLPVAKGVRGLDFEKKASEIISMLYEKMADPHPARLRPFYTDLEADTGVYITSKHRERTSEIKRGDEGKYPYRKMDTALMYLDPDFVFQYAKSYKFSIK</sequence>
<organism evidence="1 2">
    <name type="scientific">Paenibacillus campinasensis</name>
    <dbReference type="NCBI Taxonomy" id="66347"/>
    <lineage>
        <taxon>Bacteria</taxon>
        <taxon>Bacillati</taxon>
        <taxon>Bacillota</taxon>
        <taxon>Bacilli</taxon>
        <taxon>Bacillales</taxon>
        <taxon>Paenibacillaceae</taxon>
        <taxon>Paenibacillus</taxon>
    </lineage>
</organism>
<protein>
    <submittedName>
        <fullName evidence="1">Uncharacterized protein</fullName>
    </submittedName>
</protein>
<reference evidence="1 2" key="1">
    <citation type="submission" date="2017-07" db="EMBL/GenBank/DDBJ databases">
        <title>Isolation and whole genome analysis of endospore-forming bacteria from heroin.</title>
        <authorList>
            <person name="Kalinowski J."/>
            <person name="Ahrens B."/>
            <person name="Al-Dilaimi A."/>
            <person name="Winkler A."/>
            <person name="Wibberg D."/>
            <person name="Schleenbecker U."/>
            <person name="Ruckert C."/>
            <person name="Wolfel R."/>
            <person name="Grass G."/>
        </authorList>
    </citation>
    <scope>NUCLEOTIDE SEQUENCE [LARGE SCALE GENOMIC DNA]</scope>
    <source>
        <strain evidence="1 2">7537-G1</strain>
    </source>
</reference>
<evidence type="ECO:0000313" key="1">
    <source>
        <dbReference type="EMBL" id="PAD72390.1"/>
    </source>
</evidence>